<accession>A0A5D2EXA6</accession>
<keyword evidence="3" id="KW-1185">Reference proteome</keyword>
<name>A0A5D2EXA6_GOSDA</name>
<keyword evidence="1" id="KW-0812">Transmembrane</keyword>
<reference evidence="2 3" key="1">
    <citation type="submission" date="2019-06" db="EMBL/GenBank/DDBJ databases">
        <title>WGS assembly of Gossypium darwinii.</title>
        <authorList>
            <person name="Chen Z.J."/>
            <person name="Sreedasyam A."/>
            <person name="Ando A."/>
            <person name="Song Q."/>
            <person name="De L."/>
            <person name="Hulse-Kemp A."/>
            <person name="Ding M."/>
            <person name="Ye W."/>
            <person name="Kirkbride R."/>
            <person name="Jenkins J."/>
            <person name="Plott C."/>
            <person name="Lovell J."/>
            <person name="Lin Y.-M."/>
            <person name="Vaughn R."/>
            <person name="Liu B."/>
            <person name="Li W."/>
            <person name="Simpson S."/>
            <person name="Scheffler B."/>
            <person name="Saski C."/>
            <person name="Grover C."/>
            <person name="Hu G."/>
            <person name="Conover J."/>
            <person name="Carlson J."/>
            <person name="Shu S."/>
            <person name="Boston L."/>
            <person name="Williams M."/>
            <person name="Peterson D."/>
            <person name="Mcgee K."/>
            <person name="Jones D."/>
            <person name="Wendel J."/>
            <person name="Stelly D."/>
            <person name="Grimwood J."/>
            <person name="Schmutz J."/>
        </authorList>
    </citation>
    <scope>NUCLEOTIDE SEQUENCE [LARGE SCALE GENOMIC DNA]</scope>
    <source>
        <strain evidence="2">1808015.09</strain>
    </source>
</reference>
<proteinExistence type="predicted"/>
<feature type="non-terminal residue" evidence="2">
    <location>
        <position position="1"/>
    </location>
</feature>
<dbReference type="AlphaFoldDB" id="A0A5D2EXA6"/>
<dbReference type="EMBL" id="CM017697">
    <property type="protein sequence ID" value="TYG98100.1"/>
    <property type="molecule type" value="Genomic_DNA"/>
</dbReference>
<evidence type="ECO:0000313" key="2">
    <source>
        <dbReference type="EMBL" id="TYG98100.1"/>
    </source>
</evidence>
<sequence length="97" mass="10900">FSLSYFFYYFIYIFINLCNLPPLLAGSCAIFSSESILLQHIPLTAYFVLKSLLIISFKHSKNASFTGVISAKLLEIIISCFTADFDASSFNIQSYAD</sequence>
<feature type="transmembrane region" description="Helical" evidence="1">
    <location>
        <begin position="6"/>
        <end position="31"/>
    </location>
</feature>
<dbReference type="Proteomes" id="UP000323506">
    <property type="component" value="Chromosome A10"/>
</dbReference>
<protein>
    <submittedName>
        <fullName evidence="2">Uncharacterized protein</fullName>
    </submittedName>
</protein>
<organism evidence="2 3">
    <name type="scientific">Gossypium darwinii</name>
    <name type="common">Darwin's cotton</name>
    <name type="synonym">Gossypium barbadense var. darwinii</name>
    <dbReference type="NCBI Taxonomy" id="34276"/>
    <lineage>
        <taxon>Eukaryota</taxon>
        <taxon>Viridiplantae</taxon>
        <taxon>Streptophyta</taxon>
        <taxon>Embryophyta</taxon>
        <taxon>Tracheophyta</taxon>
        <taxon>Spermatophyta</taxon>
        <taxon>Magnoliopsida</taxon>
        <taxon>eudicotyledons</taxon>
        <taxon>Gunneridae</taxon>
        <taxon>Pentapetalae</taxon>
        <taxon>rosids</taxon>
        <taxon>malvids</taxon>
        <taxon>Malvales</taxon>
        <taxon>Malvaceae</taxon>
        <taxon>Malvoideae</taxon>
        <taxon>Gossypium</taxon>
    </lineage>
</organism>
<keyword evidence="1" id="KW-1133">Transmembrane helix</keyword>
<evidence type="ECO:0000256" key="1">
    <source>
        <dbReference type="SAM" id="Phobius"/>
    </source>
</evidence>
<gene>
    <name evidence="2" type="ORF">ES288_A10G090900v1</name>
</gene>
<keyword evidence="1" id="KW-0472">Membrane</keyword>
<evidence type="ECO:0000313" key="3">
    <source>
        <dbReference type="Proteomes" id="UP000323506"/>
    </source>
</evidence>